<organism evidence="1 2">
    <name type="scientific">Polyangium sorediatum</name>
    <dbReference type="NCBI Taxonomy" id="889274"/>
    <lineage>
        <taxon>Bacteria</taxon>
        <taxon>Pseudomonadati</taxon>
        <taxon>Myxococcota</taxon>
        <taxon>Polyangia</taxon>
        <taxon>Polyangiales</taxon>
        <taxon>Polyangiaceae</taxon>
        <taxon>Polyangium</taxon>
    </lineage>
</organism>
<dbReference type="RefSeq" id="WP_136969406.1">
    <property type="nucleotide sequence ID" value="NZ_JARZHI010000007.1"/>
</dbReference>
<protein>
    <submittedName>
        <fullName evidence="1">DUF4150 domain-containing protein</fullName>
    </submittedName>
</protein>
<name>A0ABT6NP92_9BACT</name>
<dbReference type="EMBL" id="JARZHI010000007">
    <property type="protein sequence ID" value="MDI1430152.1"/>
    <property type="molecule type" value="Genomic_DNA"/>
</dbReference>
<evidence type="ECO:0000313" key="1">
    <source>
        <dbReference type="EMBL" id="MDI1430152.1"/>
    </source>
</evidence>
<sequence>MADNEGLRTTGEAIVVSMTPDVCLTPPGMVPVPYQIIGRFSDGVRYADTVRMAGLPVMTMDSRLDKVYGDEAGTGGGIFSGVNTGWCRPITHSSTVRAKGHHITYHSSLYWMNCDGPDGPGNTQGIVAFVKDVSAVHVGPLGMIEGATNPPVTPETEPEKGFLDQVGGFFGGLRDGAVETAEGLGNMGVGAWNLTGGWLFDPDAANQTWTNLSSTVGTIVENPSAVWDGMTAPYVEAWSKGNYGEAIGRGTFEALSMLIGPKGLEKLGKAGKVAYEIADVGATADRMGDVAKAVDEAADAAKAVDKAEDAVDVAKTADGTVVTKGSSRFTRRGQAFELTDPGTAASGWKHIYDRHVDPVRFPRKSKFDSRLSKDDILDGLAQTIKHGKESSYQGRRVFEWRMNLKGTGYKNYRATMDLDNTIQTFHPLD</sequence>
<dbReference type="Pfam" id="PF13665">
    <property type="entry name" value="Tox-PAAR-like"/>
    <property type="match status" value="1"/>
</dbReference>
<reference evidence="1 2" key="1">
    <citation type="submission" date="2023-04" db="EMBL/GenBank/DDBJ databases">
        <title>The genome sequence of Polyangium sorediatum DSM14670.</title>
        <authorList>
            <person name="Zhang X."/>
        </authorList>
    </citation>
    <scope>NUCLEOTIDE SEQUENCE [LARGE SCALE GENOMIC DNA]</scope>
    <source>
        <strain evidence="1 2">DSM 14670</strain>
    </source>
</reference>
<proteinExistence type="predicted"/>
<evidence type="ECO:0000313" key="2">
    <source>
        <dbReference type="Proteomes" id="UP001160301"/>
    </source>
</evidence>
<comment type="caution">
    <text evidence="1">The sequence shown here is derived from an EMBL/GenBank/DDBJ whole genome shotgun (WGS) entry which is preliminary data.</text>
</comment>
<gene>
    <name evidence="1" type="ORF">QHF89_11620</name>
</gene>
<accession>A0ABT6NP92</accession>
<keyword evidence="2" id="KW-1185">Reference proteome</keyword>
<dbReference type="Proteomes" id="UP001160301">
    <property type="component" value="Unassembled WGS sequence"/>
</dbReference>